<reference evidence="5" key="1">
    <citation type="submission" date="2022-07" db="EMBL/GenBank/DDBJ databases">
        <title>Phylogenomic reconstructions and comparative analyses of Kickxellomycotina fungi.</title>
        <authorList>
            <person name="Reynolds N.K."/>
            <person name="Stajich J.E."/>
            <person name="Barry K."/>
            <person name="Grigoriev I.V."/>
            <person name="Crous P."/>
            <person name="Smith M.E."/>
        </authorList>
    </citation>
    <scope>NUCLEOTIDE SEQUENCE</scope>
    <source>
        <strain evidence="5">RSA 861</strain>
    </source>
</reference>
<dbReference type="Gene3D" id="2.30.38.10">
    <property type="entry name" value="Luciferase, Domain 3"/>
    <property type="match status" value="1"/>
</dbReference>
<dbReference type="SUPFAM" id="SSF56801">
    <property type="entry name" value="Acetyl-CoA synthetase-like"/>
    <property type="match status" value="5"/>
</dbReference>
<dbReference type="NCBIfam" id="NF003417">
    <property type="entry name" value="PRK04813.1"/>
    <property type="match status" value="5"/>
</dbReference>
<dbReference type="InterPro" id="IPR020845">
    <property type="entry name" value="AMP-binding_CS"/>
</dbReference>
<evidence type="ECO:0000256" key="3">
    <source>
        <dbReference type="ARBA" id="ARBA00022598"/>
    </source>
</evidence>
<dbReference type="Proteomes" id="UP001150569">
    <property type="component" value="Unassembled WGS sequence"/>
</dbReference>
<dbReference type="Gene3D" id="3.40.50.980">
    <property type="match status" value="2"/>
</dbReference>
<proteinExistence type="predicted"/>
<evidence type="ECO:0000259" key="4">
    <source>
        <dbReference type="PROSITE" id="PS50075"/>
    </source>
</evidence>
<dbReference type="SMART" id="SM01294">
    <property type="entry name" value="PKS_PP_betabranch"/>
    <property type="match status" value="1"/>
</dbReference>
<evidence type="ECO:0000313" key="6">
    <source>
        <dbReference type="Proteomes" id="UP001150569"/>
    </source>
</evidence>
<dbReference type="CDD" id="cd05930">
    <property type="entry name" value="A_NRPS"/>
    <property type="match status" value="4"/>
</dbReference>
<sequence length="7907" mass="860743">MSHTDRSNATTGTATDSALRIAHYSALLAQGHGDYEALPLLKPTVPQGGIDTQTCPLLLDLAAWTDATGMSASILLQAAWSVLVTRYARTDRLVIGRLVVSSQAEDHSMIATVPGCTPGRPLLPWLAEIAESLSHSPEPTASDQAEQFDVALFETMIVHAVETGAVAESVFLTVARPWMERARVTVAVTVGPAPVDGVDQIVLAYDTRRIHRIAAEELVRQLACLLGSLVQLTTFPLETSTVQPTVASVQWLDLEHRQKVLHTFNPPLPSCDLSTTFVPVVEMVDEWAKSHPDIAAQTFAGETVTYDTLSRTSTDLACRLRQGFGVTSETRVALFIPKSHWVMLAMLAVLKAGGAFVPIDVQYPADRTRYILTDCDAPVVLTTAALRETLAAVYDGLVCVVDVEPPVASLPNPASSPALPTVTPDQLAYVIYTSGTTGRPKGVLVEHHGLSNIVRIPCRSDEIGPGVAVFQVFSVAFDAFLYEGFVTLCNGGTLVLSGEDPLADLATADIITATPSFLALVDPDRFPRLRQITSVGEAFPTDLRRRWESRCPIGNGYGPTEATVFTHYGVVAPDEPVTIGKPIAGTASYIVDDGLQPVPVGVPGELLIGGVGVARGYNNLPELSATRFLANPFGPGRVYRTGDYARWLPDGRLEYLGRIDHQVKVNGFRIELGEIDTCLLAYPGVTQAVTVVHQDRLIGYVTPATVDLDDLRVHLTTGLPRYMVPTYLMALTTFPRTRSDKVDREALPIVPELKSDVAASNPADPAVWDTQAQAALAAVWGHVLRRPVSTLRHDSHFFRLGGDSIVAILAVAQCRQRGYRLTVPQIFDQPTLRAMASQLQPLETEGIAPDATLTGPATGPVPLTPIQRWFFEWPVRRRFHFNQSFNCRVRRPLTRGQLEAALTTLVAHHDMLRARYTQGETEGNWYQEVPVMGTLTDHILVRVVALTPAERDAYLTTIPSEFDLAHGPLLAAVLLTDPADVTAPAILHLTVHHLFIDLVSWRILVEDLNSLLDGQPLPAPSLAFRIWAEQLDLHASQVKAAEWPAQSFPDSAIVPSPLTHRVDTVDYQREAGGRVLDRERTAALVGAVAAEWRVTPRDLVLAAFAAAYAATFSTPAVALHMEGHGREPWRDGLDVSRTVGWFTSVYPLVLATPDATDLATLLLTTKAALQQIPRKGFPFGVLRHSPGAQPNERAQLLAKTPAKTDILFNFFGRFNDAGTDSGAWVDIDWQGTHGQYDYAPGEFMTHNLNAMSVISGEQLRLMVDYNAAYFPPTVLHEVMDGWLANLCRLADHRVTPRPLWTPADVPQLGASSDELRAVFTELGRRGIAPTQVDDMYPTTAIQAQLLAASLQDPSRYLVQIALGLTGELDEARLRSAWLTVCERQPLLRTVFVDTPAAGTFGFVQVALTEPNAEWPATVTWAQDGDPEAAYLCADRARGMALDSPLVRIQLARTPQSGTHRLLLSIHHALFDGWSFSLLLQDWLAAYQTDSVAGLPVRPAFRAFVDHINEIQRSEADRQGAAAFWADYLRGSRPTPLPYLGPPTAAAAPPAQFIAPLQLPMAKLHRFSQQHGLTVAALLRGAFALTLGRLSGSEDVTFGSVVSGRNQGFDGIESLAGPCLNTLPVRVALAHQTSVLEWLKSLHDDQVRMIPREHDALVTVTRHAGHTDGTPLFRTMLVFENYPPPTADPGCPLRITDRIGYEVTEFPLAVMVSDRGDRYDVTVFYHCTHYNTEAAAYVARCLDHALATLISATPTVTLGDLAVPPVPTGLQGSGVADTSESRFAERGGLRFPLIILTKALEAAGAARVHVVPVEPGRLLAWVDAEDSDITTMVQGLQGVLPPPLLPSAIVSVGEYFGSELADWDPSFLSRAAPVYFQLRVENSGLNPTQHWLALTYHALVSNADGYTSPLATVTTDLLAGGEFTIPRLFQFCYLITTRFGLPVTPADLYRNRQLGDLATLIDNPDRATPIAPPGLTENGCDDVVRSGPLSAAQWRSWLRCNLEEPSSLVIRAAYRVTDTTLDLARLQLAVLALADRHEILRTTFQPTGPTVVQSVHAQATCDVSDAPLRPSFDPQRLPLFAVTLSDSNRLTCAFHVLIMDGPSLPQFLEQLMHTYEALSGQGLGPALPAEPTQLLDLIAGDPNQTTVTNADRSLAPEFVPLDLPTDLPRPALFAPEAHEHRLEFTPAAQADLARIAEETDTDLVAVWGVMWGAFVSRISHRQDVHQGVNLLAPDSPSLAPKDATSVTALPLGWDPRFAYPHQVTLEFRDWRLPTRKDGWDLLSDESGPDDIAPTTTSELHLTVEVDRTDRTFLCLTSAAWLFTMDHARRLLANFVHFVEAAVAQPAQSLDTLDLVAPAELSLILDHFSHDAAATTHPFPANTSLPALLRERMSRFASTVAIQHSACSVTYADLIRHSATLAGKLQGLGITAGDRVAVIVQRHPALLVTLLGLWHLGAVYVPIDAQLPPKRRDYILQTADCRLIVNITAFAPPDHLSVPVLSFTLPDVDTLPASPTAPTANLRLDQPAYLIFTSGTTGVPKGVLVSHAGLANLAMAHAGSLCPRPGTRILHPMAPGFDGFLHIAFIALCHGGTLVLPTDTEGLLAGLSTVDTAVVTPSMLAAVDPSDYPQLQIIGVAAEPLPAALADQWADRVELYNYYGPTEATICSHIGRVYSGRPVTIGKPLANTTCYIVDPTLQPVPIGVAGEIMLGGPNLALGYYNQPELTDTKFVPNPFGPGKLYHTGDLGCWTADGQVLYVGRIDEQVKLRGFRIELAEVESCLRLRSEVKTAVALVHRAQLAAFVTGPNELDEAAVRRDLADHLPHYMLPSRILTLQTLPLTVNGKVDYQQLRSLLEQTALLPSATLALSGQARVLREVLAAVLGIAADHIDMAHSFYRVGGDSISAIQTASRCRQLGWQIAVPDLLRGDPLEKTAQSCMVAHTSAHESRPSPTVMSGQAFPLTPIQRWFLSVRRFRNVHRFNQTFVFELTRPVGREVIQQALTQVRDTHPMLRATFTLQTESSLPNWIQTYHDPEDAAPVPVTERQAELADLPAAVAEVHAAINIHTGPLLSAGILQVAEADAGLLILSVHHLVVDLVSWSTLLEDLAAALNGTRPVPATLPFPDWAAALNQYGRQSTADGDTPGANLSQATGWALTIDPNLLVSNTVGQARTIRIDIATETSHRLLRPTPGLQTTDLLIAALAAAFHRWQPDQPSPVIDTEGHGRRPWLPTQDLARTVGWFTTVLALAPVIPASSGPVAWIRAAKAAVREAIRDELRASVRRFAAVDPTAEGYHPGDVAFNFLGQTVNDHALTARGTAPWRPRFDLRHLVSEMDGAELRAHLLDVVVLVTDDGTLAVEVTYPPSIFAPPSLAEFRSALTDEMDRLTEQLTITPHHRYWVPLDFPLLPAVTTVDLLALETELTRHGLSTAMVETVYPCTPLQAGLLAVTTRRPAEYTLQLSFTLRGLTVRDRVYTALQAVVRRHPILRTRFLLEGFGRYTEAVQVVTQDTEFPWFDAASWSELGHDGEAGYLAADRQRGFHVQLAPMLRLTTVAESTDRVRCVLTSHHAILDGWSNGILLRELHLALTATADFATLPTAVPYEAFVRHLGGQDPAQARKFWSDYLTGVPKEGTQLRLPAPLAPPERLRDAELLHSLYPDAGALRRRAEHHGLTVSSLLRAAWALLLHAYTGQTDVVFGVTVAGRAVPVDGIEHLMGFCINTIPFRATVDPGVSLLAFLRTVGDHSAQVTAFEHSSLADISRWIDPAEGRATLFNTILVYENYPSDTNEADPAAVALTDVTADEFTEYPVSGCFFDDPAGSLRVRLTYKTAEVDGVYVGHLAAALTRYISLIAVALEVHLQPSAETTLAQLALTPLEQERELLAWSQPAALAEPNVTVVDLIRAWSTELPDHVAIEQGLDQTTYATLWTTAGRIAHQLLALVATDPHTSVVIGLLVTRHPATIVAMLGVLRAGFAYVPIDATNPADRQIALLTECACPVVVDVAGTCRYLGPGPAGNTKDGWHYATFADLAGDVAESNVSLPLPSPDDLAYVVYTSGSTGRPKGVQILHRGLANLVQSPPHNLGVQRGERVLQLFNLAFDGCVNDIYSCLANGGTLVLNPPVSSSFNNIDVVALTPSLLTAFDPAEFGRVGRLMTGAEPLPQPLADRWAARFPMYNLYGPSEATVCTHVGRVEPGRPITLGRPIAGSVCYVLDALLRPVPTGAVGELFLGGPNLARGYLHRPDLDAQAFCANPFGPGKLYRTGDLVRWLADGALQYMGRTGDFVKVRGFRIELGEVDAVLSQCPGVDAGAALVHRDRIYACVAPAEVDTTAAHDLLAAKLPAYMVPHRIYSLPSLPTTANNKVDRAALSRHVVAAEMAVEAEEANNQCDASLPQDDVQRRVVTAMAASLHLDPTRVGLHASFFQLGGDSISAIRYVARLRDAGVTATVGQVFDHPTPYGLAAVADVIGDVVIDLVVQDPVVGHFDLTPVQSWFWDLGLVNVHRFNQSFLLELTVPHDPVAITAALRRLVTHHDILRVRFNPAPAEGSSWAPQLPAAIAVDGDLLVAVREDPIPLADLPTACVALTDRIRLDTGPVTVAGIFHTDPKTQWLFWSVHHLAVDLVSWRILLEDLAMLLKEPTASLPQKTVSYLAWSAHLREYAGQVTWPTESAETVALYADTDVADPLTVNLVGARVNETHELSSDITGALFLGPTAVTWSAQPVELLLAGFAAAYLDHYGAPSMQIDVEGHGRQPFGPLDLSRTVGWFTAIYPVTFRSDAQYPLTAALRSAKQGMRGAPHAGLAFGMRKYLGSDSAQLSYGRVAFNYLGRFEGLEAADAPFHARSELLPDACDLDTEEAWPYLLELNCRHDSLDMLLQEAGTAGGFSPGDVGRILPATPLQEGLVVRTMQDPSAYLVQMVFDIVGNLDLERYRGVWNDLTARYEALRTRLHATDQLPGVTLLQFVLRTARVNWHVADWSDCPPVELSDREAAYIAADRQCGFSLDGPLVRVAVLATGSARHRCVFTVHHTLLDGWSNSRLLAESLALYHATPLDPPVQFHPFVRYLTEQSPAQAQTFWQTYLDNVLPTPAIQLPVDPVLIEPTEENRGDNGGSIDVPAVSRSHWLTFSTPLDQLTAFTRRQDLTVATVLRALWGLLLARYVGNASEVTFGVVVSGRNVPIPDVERLVGMCINTVAVRVRFPAEASVQAWLRTLHRDAGRMIPHEHHRLVDVKAWAGVASQTDLFQSLLVYENYPVAETPATKEPEIRYDRGEGHEFTEYPLSVCFVEDPANGHLRVRLLYDAIRYLPVYVERMAAALDDILTRLVQASPDQCVADLFTLPAAEAQLVLHTWAEGPTDDSPDLEIGLHNWVVRQAQRDPDAVALEYIDQRWTYAELHQMGSRVAHWLQSRGLARNRPVALIIDRCPAMVFGLFGTLLAGGAYCPMEASNAADRLRHMLHELDTPVVLTTAAHYNFVTETLGVEPARVGRLDDLVAVPDVPLIDTMVDPDDLAYVIFTSGTTGRPKGVPIRHRGIVNFVRHAPHNFSSGPGTRVMQFLNVAFDGCVSETFTTLANGATLVLREEDFSLTARRVTNLICTPSALAILDPADYPNLQVVATAGEPLPYSLVQRWAGRCTFYNAYGPSEASIGSHTGRVVPGRLVSVGIPLANTACYVLDEALRPVPAGVTGELYLAGRGLSPGYWQRPDLTERVFLPNPFGPGRIYRTGDLGRWLPDGGIQILGRSDSQVKLRGFRIELGELESTAELDPAVAQAAAVVKDQQLVLYLAPSSGDTSTIDCTAVSDQLGARLPAYMVPHHLITLATMPLTSNGKVDRRQLAGRPLPTAATGRATLYACDPAVLGALVDALAATLNVDPATCNANASFFELGGDSISAIQLVSRAKRAGLDVTVAQVFKTPILAQLAGQVRFAAAPADSIVHRTDASPLGLVPLTPIQHWFLSQPFERIDQFNMSFLLGCRTELTLDALRGALHYLVRHHDMLRVRLTRNARGDWQQNVPPVGNTGEATVADLTPFVRLTAETFPDLDALSAWVHAEQTTLSLAEGPILAVGLVTIAAGAPHAGTYLFVTVHHFALDLVSWRIMLEDLEALLCGRELPPKSMAFRQWATLLENHAQTQLATTWPAYPPVTPIPLDFDVDRRAYVPLAACRSLERALGPTLTDQLFCQLSTVADVKPQELMVAALVAAVQHVFSTDSLEIELESHGRHPWDDAIDLSRTVGWFTVTYPLPFHPPILPGATDPAESATRARLARLRHVKQRLRAVPNHGFPYSLLSYPKSAETGPSVTKPDLLFNYLGRFEQLESAQAFWRSCDELLGEDAGNVAKTEAWNRILDAVCKVDADRGLVVCLTYNTALHRESTATRLVDTWRDELACLLTDLVSGSAAVYCPADFPLLDATEAQLDTLVETELPRLGLDLRQIETLYPCAPLQEGLLGALLRDPTSYTVQTAFDVRGPLDPARFKRAWDAVGQAHAILRTRFLLGSPALGGAHLQLVLKQFTALWYEADLTDLAENYLGWERDYLGQDRQRGFCPHEPLLRFALIRVGTDHHRFLFTVHHSLADGWSSALMIAQLLAHYVDRALPTAVADYEAFISYLVHQDAEEARMHWANLLSGITEPTVLSGPPIPVAKTTTAAEPGPKLSHFVTVDLPGMAGLNHCMQSRGITFATLLRAAWGLVLHRYTDRAAVTFGVVVSGRNLPVTNMDQLIGLCINNVPFRVDVDPTVPVDEWLRGLHGQAADGVRFEHCRLTDIHRWGPLGPGTALFNTALVYENYPVGEPDPDCPITVTGEYGVEHTDFDLSLCTFVHDDTLTVKVEYQPAKFEPDFVGRLARHFTAAVNRLARAEPAASLGSVDVFDTDEATQLTPKDALEPTGPTTSVLALIEARTRATPDRVAMRLSDDRTLTYNSFWRRAGRLAVRLLETVTAVDTPASRPPVIALLTADRAELAVGQLTAWRAGAAFLVLDPTHPTEHLTYILQDMPVLCVLVGTRVDEAVVAALPTHVRTAALNPAWDDLAGADADTADQVNLPAVTPRDPAWMVYTSGSTDHPKGVWIDHAAAAASLTGISEIIQPRTDDVVCPVLAPACDAAIAELWVPLLAGATVVTAPLDLPDALATGTVLSCTPSLLATLDPTLTSRLRCVVVGGEVLPPALAHRWSTHVRLVHCYGSSETSIYSHATVLAAGDPINLTPIRGALGYVLDSHQRPVPIGTVGELYISGATLAREYFSRSELTAAQFLPNPFGPGRVYRTGDAVRLLDAQGRIAFVGRLDDQVKVQGFRVELGDVKAALLAYPGVDSAYAAVQRDHLVGFVTPASLDSAAVLATVRTHLPAHMVPESLATLDALPRTPQGRVDRRALPALEVTSLTSVVPTLPTESPAQDLPNLGTLLDILADVLQKDRSTLNPTATFFQLGGDSLVAVHLAAKCRSAGLDLRLADIDRQRTVRDLARSCTPTADATVDSEADTATGQFTLTPVQRNFFRMNLAAPHEFRLSILLQSATVHPLTRWQQVLLALMRHHDLLRSRYDGCGPINDVSEDAATLTGWVADDAPEVTDWLSYHAVASEQAMRDLIPSFLDGLNYAEGPLVRAGVFDIGDQQYFLFTAHHLVVDLVSLRILVEDLETLMRGFSLPPKTLGFRRWSALLTEWARELQPTDWPDMPSHPPVAPDYPLTAATRTVVSQTGATTYLDANLTRALFGPAAEALGAEPLELMLTALVRAFVTCYPDRAGLVLEFQSHGRQAHLPGYDVSRTVGWFTALYPVSLTAADPHESLTGTLRQVQAALRAIPHRGFTYPLLRHRSAADRERLGSVPQYAFNYLGRVDATGVRSTSQLFQSRADIMREYSQLGLANCWPYLLDFLCFHDDDRLAINVGYSTDVFATPNIERLATTWRETLEQLLRSVSNRA</sequence>
<dbReference type="EMBL" id="JANBPT010000109">
    <property type="protein sequence ID" value="KAJ1927628.1"/>
    <property type="molecule type" value="Genomic_DNA"/>
</dbReference>
<dbReference type="InterPro" id="IPR006162">
    <property type="entry name" value="Ppantetheine_attach_site"/>
</dbReference>
<dbReference type="PANTHER" id="PTHR45527">
    <property type="entry name" value="NONRIBOSOMAL PEPTIDE SYNTHETASE"/>
    <property type="match status" value="1"/>
</dbReference>
<dbReference type="SMART" id="SM00823">
    <property type="entry name" value="PKS_PP"/>
    <property type="match status" value="5"/>
</dbReference>
<dbReference type="CDD" id="cd19542">
    <property type="entry name" value="CT_NRPS-like"/>
    <property type="match status" value="1"/>
</dbReference>
<dbReference type="Gene3D" id="1.10.1200.10">
    <property type="entry name" value="ACP-like"/>
    <property type="match status" value="5"/>
</dbReference>
<feature type="domain" description="Carrier" evidence="4">
    <location>
        <begin position="5846"/>
        <end position="5922"/>
    </location>
</feature>
<organism evidence="5 6">
    <name type="scientific">Tieghemiomyces parasiticus</name>
    <dbReference type="NCBI Taxonomy" id="78921"/>
    <lineage>
        <taxon>Eukaryota</taxon>
        <taxon>Fungi</taxon>
        <taxon>Fungi incertae sedis</taxon>
        <taxon>Zoopagomycota</taxon>
        <taxon>Kickxellomycotina</taxon>
        <taxon>Dimargaritomycetes</taxon>
        <taxon>Dimargaritales</taxon>
        <taxon>Dimargaritaceae</taxon>
        <taxon>Tieghemiomyces</taxon>
    </lineage>
</organism>
<dbReference type="NCBIfam" id="TIGR01733">
    <property type="entry name" value="AA-adenyl-dom"/>
    <property type="match status" value="4"/>
</dbReference>
<dbReference type="InterPro" id="IPR045851">
    <property type="entry name" value="AMP-bd_C_sf"/>
</dbReference>
<dbReference type="InterPro" id="IPR010071">
    <property type="entry name" value="AA_adenyl_dom"/>
</dbReference>
<dbReference type="SUPFAM" id="SSF47336">
    <property type="entry name" value="ACP-like"/>
    <property type="match status" value="5"/>
</dbReference>
<keyword evidence="2" id="KW-0597">Phosphoprotein</keyword>
<accession>A0A9W8DX37</accession>
<dbReference type="GO" id="GO:0044550">
    <property type="term" value="P:secondary metabolite biosynthetic process"/>
    <property type="evidence" value="ECO:0007669"/>
    <property type="project" value="TreeGrafter"/>
</dbReference>
<protein>
    <recommendedName>
        <fullName evidence="4">Carrier domain-containing protein</fullName>
    </recommendedName>
</protein>
<dbReference type="PROSITE" id="PS00455">
    <property type="entry name" value="AMP_BINDING"/>
    <property type="match status" value="4"/>
</dbReference>
<dbReference type="Gene3D" id="3.40.50.12780">
    <property type="entry name" value="N-terminal domain of ligase-like"/>
    <property type="match status" value="4"/>
</dbReference>
<feature type="domain" description="Carrier" evidence="4">
    <location>
        <begin position="4388"/>
        <end position="4464"/>
    </location>
</feature>
<dbReference type="InterPro" id="IPR036736">
    <property type="entry name" value="ACP-like_sf"/>
</dbReference>
<comment type="caution">
    <text evidence="5">The sequence shown here is derived from an EMBL/GenBank/DDBJ whole genome shotgun (WGS) entry which is preliminary data.</text>
</comment>
<dbReference type="InterPro" id="IPR042099">
    <property type="entry name" value="ANL_N_sf"/>
</dbReference>
<dbReference type="PANTHER" id="PTHR45527:SF1">
    <property type="entry name" value="FATTY ACID SYNTHASE"/>
    <property type="match status" value="1"/>
</dbReference>
<dbReference type="Pfam" id="PF00668">
    <property type="entry name" value="Condensation"/>
    <property type="match status" value="10"/>
</dbReference>
<dbReference type="Gene3D" id="3.30.559.10">
    <property type="entry name" value="Chloramphenicol acetyltransferase-like domain"/>
    <property type="match status" value="10"/>
</dbReference>
<dbReference type="GO" id="GO:0031177">
    <property type="term" value="F:phosphopantetheine binding"/>
    <property type="evidence" value="ECO:0007669"/>
    <property type="project" value="InterPro"/>
</dbReference>
<dbReference type="PROSITE" id="PS50075">
    <property type="entry name" value="CARRIER"/>
    <property type="match status" value="5"/>
</dbReference>
<feature type="domain" description="Carrier" evidence="4">
    <location>
        <begin position="767"/>
        <end position="843"/>
    </location>
</feature>
<evidence type="ECO:0000256" key="1">
    <source>
        <dbReference type="ARBA" id="ARBA00022450"/>
    </source>
</evidence>
<evidence type="ECO:0000313" key="5">
    <source>
        <dbReference type="EMBL" id="KAJ1927628.1"/>
    </source>
</evidence>
<dbReference type="SUPFAM" id="SSF52777">
    <property type="entry name" value="CoA-dependent acyltransferases"/>
    <property type="match status" value="21"/>
</dbReference>
<feature type="domain" description="Carrier" evidence="4">
    <location>
        <begin position="2866"/>
        <end position="2939"/>
    </location>
</feature>
<dbReference type="Pfam" id="PF00550">
    <property type="entry name" value="PP-binding"/>
    <property type="match status" value="5"/>
</dbReference>
<dbReference type="Pfam" id="PF00501">
    <property type="entry name" value="AMP-binding"/>
    <property type="match status" value="5"/>
</dbReference>
<keyword evidence="6" id="KW-1185">Reference proteome</keyword>
<dbReference type="InterPro" id="IPR000873">
    <property type="entry name" value="AMP-dep_synth/lig_dom"/>
</dbReference>
<name>A0A9W8DX37_9FUNG</name>
<dbReference type="InterPro" id="IPR001242">
    <property type="entry name" value="Condensation_dom"/>
</dbReference>
<evidence type="ECO:0000256" key="2">
    <source>
        <dbReference type="ARBA" id="ARBA00022553"/>
    </source>
</evidence>
<dbReference type="GO" id="GO:0043041">
    <property type="term" value="P:amino acid activation for nonribosomal peptide biosynthetic process"/>
    <property type="evidence" value="ECO:0007669"/>
    <property type="project" value="TreeGrafter"/>
</dbReference>
<keyword evidence="3" id="KW-0436">Ligase</keyword>
<dbReference type="GO" id="GO:0016874">
    <property type="term" value="F:ligase activity"/>
    <property type="evidence" value="ECO:0007669"/>
    <property type="project" value="UniProtKB-KW"/>
</dbReference>
<dbReference type="OrthoDB" id="416786at2759"/>
<dbReference type="InterPro" id="IPR009081">
    <property type="entry name" value="PP-bd_ACP"/>
</dbReference>
<dbReference type="PROSITE" id="PS00012">
    <property type="entry name" value="PHOSPHOPANTETHEINE"/>
    <property type="match status" value="1"/>
</dbReference>
<dbReference type="InterPro" id="IPR023213">
    <property type="entry name" value="CAT-like_dom_sf"/>
</dbReference>
<gene>
    <name evidence="5" type="ORF">IWQ60_002769</name>
</gene>
<dbReference type="FunFam" id="3.40.50.980:FF:000001">
    <property type="entry name" value="Non-ribosomal peptide synthetase"/>
    <property type="match status" value="1"/>
</dbReference>
<feature type="domain" description="Carrier" evidence="4">
    <location>
        <begin position="7382"/>
        <end position="7458"/>
    </location>
</feature>
<dbReference type="InterPro" id="IPR020806">
    <property type="entry name" value="PKS_PP-bd"/>
</dbReference>
<dbReference type="Gene3D" id="3.30.300.30">
    <property type="match status" value="5"/>
</dbReference>
<keyword evidence="1" id="KW-0596">Phosphopantetheine</keyword>
<dbReference type="GO" id="GO:0005737">
    <property type="term" value="C:cytoplasm"/>
    <property type="evidence" value="ECO:0007669"/>
    <property type="project" value="TreeGrafter"/>
</dbReference>
<dbReference type="Gene3D" id="3.30.559.30">
    <property type="entry name" value="Nonribosomal peptide synthetase, condensation domain"/>
    <property type="match status" value="11"/>
</dbReference>